<name>A0ABX0XP83_9SPHN</name>
<dbReference type="InterPro" id="IPR036388">
    <property type="entry name" value="WH-like_DNA-bd_sf"/>
</dbReference>
<dbReference type="GO" id="GO:0003677">
    <property type="term" value="F:DNA binding"/>
    <property type="evidence" value="ECO:0007669"/>
    <property type="project" value="UniProtKB-KW"/>
</dbReference>
<comment type="similarity">
    <text evidence="1">Belongs to the LysR transcriptional regulatory family.</text>
</comment>
<dbReference type="InterPro" id="IPR005119">
    <property type="entry name" value="LysR_subst-bd"/>
</dbReference>
<dbReference type="PROSITE" id="PS50931">
    <property type="entry name" value="HTH_LYSR"/>
    <property type="match status" value="1"/>
</dbReference>
<dbReference type="InterPro" id="IPR036390">
    <property type="entry name" value="WH_DNA-bd_sf"/>
</dbReference>
<evidence type="ECO:0000259" key="5">
    <source>
        <dbReference type="PROSITE" id="PS50931"/>
    </source>
</evidence>
<gene>
    <name evidence="6" type="ORF">GGR88_002716</name>
</gene>
<dbReference type="InterPro" id="IPR000847">
    <property type="entry name" value="LysR_HTH_N"/>
</dbReference>
<sequence length="290" mass="30806">MELRQLRQFVAVADAMSFRKAAAMLNMAQPPLSVSVRKLEEELGVRLFDRNTRAVALTDAGQALLPTARAIVEQAASLKAAAGQMAAGSAGLIRLGFIGSAVRDLLPRIIGDYRAERPGVELKLEESTTQAILDAVEGGGLDAGLVRTPLPHARTVRLHRLEEDRLCLAMPAGWTGTEDGLAAAAERPFILYPEWSALHMATLNACQEAGFLPRVVQTAAQIETIFSLVSGEIGVALVPERLAPFAWPGVTIRALAQSPAIGVGLVVRDGSSPLVADFTARVTRLFSAPA</sequence>
<comment type="caution">
    <text evidence="6">The sequence shown here is derived from an EMBL/GenBank/DDBJ whole genome shotgun (WGS) entry which is preliminary data.</text>
</comment>
<evidence type="ECO:0000256" key="4">
    <source>
        <dbReference type="ARBA" id="ARBA00023163"/>
    </source>
</evidence>
<protein>
    <submittedName>
        <fullName evidence="6">DNA-binding transcriptional LysR family regulator</fullName>
    </submittedName>
</protein>
<keyword evidence="7" id="KW-1185">Reference proteome</keyword>
<keyword evidence="3 6" id="KW-0238">DNA-binding</keyword>
<evidence type="ECO:0000313" key="7">
    <source>
        <dbReference type="Proteomes" id="UP000734218"/>
    </source>
</evidence>
<keyword evidence="2" id="KW-0805">Transcription regulation</keyword>
<proteinExistence type="inferred from homology"/>
<dbReference type="PANTHER" id="PTHR30346:SF0">
    <property type="entry name" value="HCA OPERON TRANSCRIPTIONAL ACTIVATOR HCAR"/>
    <property type="match status" value="1"/>
</dbReference>
<evidence type="ECO:0000256" key="2">
    <source>
        <dbReference type="ARBA" id="ARBA00023015"/>
    </source>
</evidence>
<dbReference type="SUPFAM" id="SSF46785">
    <property type="entry name" value="Winged helix' DNA-binding domain"/>
    <property type="match status" value="1"/>
</dbReference>
<evidence type="ECO:0000256" key="3">
    <source>
        <dbReference type="ARBA" id="ARBA00023125"/>
    </source>
</evidence>
<dbReference type="Gene3D" id="1.10.10.10">
    <property type="entry name" value="Winged helix-like DNA-binding domain superfamily/Winged helix DNA-binding domain"/>
    <property type="match status" value="1"/>
</dbReference>
<accession>A0ABX0XP83</accession>
<dbReference type="PANTHER" id="PTHR30346">
    <property type="entry name" value="TRANSCRIPTIONAL DUAL REGULATOR HCAR-RELATED"/>
    <property type="match status" value="1"/>
</dbReference>
<evidence type="ECO:0000313" key="6">
    <source>
        <dbReference type="EMBL" id="NJC35202.1"/>
    </source>
</evidence>
<dbReference type="Gene3D" id="3.40.190.10">
    <property type="entry name" value="Periplasmic binding protein-like II"/>
    <property type="match status" value="2"/>
</dbReference>
<dbReference type="Pfam" id="PF03466">
    <property type="entry name" value="LysR_substrate"/>
    <property type="match status" value="1"/>
</dbReference>
<dbReference type="EMBL" id="JAATJE010000002">
    <property type="protein sequence ID" value="NJC35202.1"/>
    <property type="molecule type" value="Genomic_DNA"/>
</dbReference>
<organism evidence="6 7">
    <name type="scientific">Sphingomonas jejuensis</name>
    <dbReference type="NCBI Taxonomy" id="904715"/>
    <lineage>
        <taxon>Bacteria</taxon>
        <taxon>Pseudomonadati</taxon>
        <taxon>Pseudomonadota</taxon>
        <taxon>Alphaproteobacteria</taxon>
        <taxon>Sphingomonadales</taxon>
        <taxon>Sphingomonadaceae</taxon>
        <taxon>Sphingomonas</taxon>
    </lineage>
</organism>
<dbReference type="RefSeq" id="WP_167955901.1">
    <property type="nucleotide sequence ID" value="NZ_JAATJE010000002.1"/>
</dbReference>
<dbReference type="Pfam" id="PF00126">
    <property type="entry name" value="HTH_1"/>
    <property type="match status" value="1"/>
</dbReference>
<feature type="domain" description="HTH lysR-type" evidence="5">
    <location>
        <begin position="1"/>
        <end position="58"/>
    </location>
</feature>
<dbReference type="PRINTS" id="PR00039">
    <property type="entry name" value="HTHLYSR"/>
</dbReference>
<evidence type="ECO:0000256" key="1">
    <source>
        <dbReference type="ARBA" id="ARBA00009437"/>
    </source>
</evidence>
<reference evidence="6 7" key="1">
    <citation type="submission" date="2020-03" db="EMBL/GenBank/DDBJ databases">
        <title>Genomic Encyclopedia of Type Strains, Phase IV (KMG-IV): sequencing the most valuable type-strain genomes for metagenomic binning, comparative biology and taxonomic classification.</title>
        <authorList>
            <person name="Goeker M."/>
        </authorList>
    </citation>
    <scope>NUCLEOTIDE SEQUENCE [LARGE SCALE GENOMIC DNA]</scope>
    <source>
        <strain evidence="6 7">DSM 27651</strain>
    </source>
</reference>
<dbReference type="SUPFAM" id="SSF53850">
    <property type="entry name" value="Periplasmic binding protein-like II"/>
    <property type="match status" value="1"/>
</dbReference>
<keyword evidence="4" id="KW-0804">Transcription</keyword>
<dbReference type="CDD" id="cd08414">
    <property type="entry name" value="PBP2_LTTR_aromatics_like"/>
    <property type="match status" value="1"/>
</dbReference>
<dbReference type="Proteomes" id="UP000734218">
    <property type="component" value="Unassembled WGS sequence"/>
</dbReference>